<dbReference type="Proteomes" id="UP001642409">
    <property type="component" value="Unassembled WGS sequence"/>
</dbReference>
<gene>
    <name evidence="1" type="ORF">HINF_LOCUS12535</name>
</gene>
<name>A0ABP1HHU0_9EUKA</name>
<comment type="caution">
    <text evidence="1">The sequence shown here is derived from an EMBL/GenBank/DDBJ whole genome shotgun (WGS) entry which is preliminary data.</text>
</comment>
<sequence length="122" mass="13832">MNILNSFQYKSNRQSQHLQIIKSVTIYSQNSTINSSSNTIQCVQYTHQHSTFENLLQTKSFQSSIFRQLVSSVQTLDGSEENIYNGSNLSDFNGNPLIQCQFASDDDSSESCDVQIYSLKPF</sequence>
<organism evidence="1 2">
    <name type="scientific">Hexamita inflata</name>
    <dbReference type="NCBI Taxonomy" id="28002"/>
    <lineage>
        <taxon>Eukaryota</taxon>
        <taxon>Metamonada</taxon>
        <taxon>Diplomonadida</taxon>
        <taxon>Hexamitidae</taxon>
        <taxon>Hexamitinae</taxon>
        <taxon>Hexamita</taxon>
    </lineage>
</organism>
<evidence type="ECO:0000313" key="1">
    <source>
        <dbReference type="EMBL" id="CAL5992337.1"/>
    </source>
</evidence>
<keyword evidence="2" id="KW-1185">Reference proteome</keyword>
<dbReference type="EMBL" id="CAXDID020000028">
    <property type="protein sequence ID" value="CAL5992337.1"/>
    <property type="molecule type" value="Genomic_DNA"/>
</dbReference>
<reference evidence="1 2" key="1">
    <citation type="submission" date="2024-07" db="EMBL/GenBank/DDBJ databases">
        <authorList>
            <person name="Akdeniz Z."/>
        </authorList>
    </citation>
    <scope>NUCLEOTIDE SEQUENCE [LARGE SCALE GENOMIC DNA]</scope>
</reference>
<evidence type="ECO:0000313" key="2">
    <source>
        <dbReference type="Proteomes" id="UP001642409"/>
    </source>
</evidence>
<protein>
    <submittedName>
        <fullName evidence="1">Hypothetical_protein</fullName>
    </submittedName>
</protein>
<proteinExistence type="predicted"/>
<accession>A0ABP1HHU0</accession>